<comment type="caution">
    <text evidence="1">The sequence shown here is derived from an EMBL/GenBank/DDBJ whole genome shotgun (WGS) entry which is preliminary data.</text>
</comment>
<reference evidence="1 2" key="1">
    <citation type="submission" date="2024-01" db="EMBL/GenBank/DDBJ databases">
        <title>The genomes of 5 underutilized Papilionoideae crops provide insights into root nodulation and disease resistanc.</title>
        <authorList>
            <person name="Yuan L."/>
        </authorList>
    </citation>
    <scope>NUCLEOTIDE SEQUENCE [LARGE SCALE GENOMIC DNA]</scope>
    <source>
        <strain evidence="1">ZHUSHIDOU_FW_LH</strain>
        <tissue evidence="1">Leaf</tissue>
    </source>
</reference>
<evidence type="ECO:0000313" key="1">
    <source>
        <dbReference type="EMBL" id="KAK7246380.1"/>
    </source>
</evidence>
<protein>
    <submittedName>
        <fullName evidence="1">Uncharacterized protein</fullName>
    </submittedName>
</protein>
<evidence type="ECO:0000313" key="2">
    <source>
        <dbReference type="Proteomes" id="UP001372338"/>
    </source>
</evidence>
<gene>
    <name evidence="1" type="ORF">RIF29_41248</name>
</gene>
<keyword evidence="2" id="KW-1185">Reference proteome</keyword>
<organism evidence="1 2">
    <name type="scientific">Crotalaria pallida</name>
    <name type="common">Smooth rattlebox</name>
    <name type="synonym">Crotalaria striata</name>
    <dbReference type="NCBI Taxonomy" id="3830"/>
    <lineage>
        <taxon>Eukaryota</taxon>
        <taxon>Viridiplantae</taxon>
        <taxon>Streptophyta</taxon>
        <taxon>Embryophyta</taxon>
        <taxon>Tracheophyta</taxon>
        <taxon>Spermatophyta</taxon>
        <taxon>Magnoliopsida</taxon>
        <taxon>eudicotyledons</taxon>
        <taxon>Gunneridae</taxon>
        <taxon>Pentapetalae</taxon>
        <taxon>rosids</taxon>
        <taxon>fabids</taxon>
        <taxon>Fabales</taxon>
        <taxon>Fabaceae</taxon>
        <taxon>Papilionoideae</taxon>
        <taxon>50 kb inversion clade</taxon>
        <taxon>genistoids sensu lato</taxon>
        <taxon>core genistoids</taxon>
        <taxon>Crotalarieae</taxon>
        <taxon>Crotalaria</taxon>
    </lineage>
</organism>
<dbReference type="EMBL" id="JAYWIO010000008">
    <property type="protein sequence ID" value="KAK7246380.1"/>
    <property type="molecule type" value="Genomic_DNA"/>
</dbReference>
<sequence length="127" mass="14381">MTPTLVFSSPIEREIIRMLRASLWISALTKEKSSSLYLSLAMPFSRFILFSSKRPHLLSLLQSNLSGLNLEGEISPATGSLNSWLGVFSSQIFQESSRDKTWRRMFLRDLPSLVAVKITSWCIGNKK</sequence>
<proteinExistence type="predicted"/>
<accession>A0AAN9E575</accession>
<name>A0AAN9E575_CROPI</name>
<dbReference type="AlphaFoldDB" id="A0AAN9E575"/>
<dbReference type="Proteomes" id="UP001372338">
    <property type="component" value="Unassembled WGS sequence"/>
</dbReference>